<reference evidence="3 4" key="1">
    <citation type="submission" date="2023-09" db="EMBL/GenBank/DDBJ databases">
        <title>Novel taxa isolated from Blanes Bay.</title>
        <authorList>
            <person name="Rey-Velasco X."/>
            <person name="Lucena T."/>
        </authorList>
    </citation>
    <scope>NUCLEOTIDE SEQUENCE [LARGE SCALE GENOMIC DNA]</scope>
    <source>
        <strain evidence="3 4">S356</strain>
    </source>
</reference>
<sequence>MELKIKRTNSANKDFIELVKELDAYLAITDGDDHDFYDQYNKLDTIKYVIVVYKDQEALGCGAIKRFDDNAIEIKRVYTKPERRGKGIAKKIMQELEAWAKELNFERCILETGERQVEAVRFYDKIGYKRMENYGQYVGVENSLCFEKYLNEL</sequence>
<name>A0ABU3LDG6_9FLAO</name>
<organism evidence="3 4">
    <name type="scientific">Asprobacillus argus</name>
    <dbReference type="NCBI Taxonomy" id="3076534"/>
    <lineage>
        <taxon>Bacteria</taxon>
        <taxon>Pseudomonadati</taxon>
        <taxon>Bacteroidota</taxon>
        <taxon>Flavobacteriia</taxon>
        <taxon>Flavobacteriales</taxon>
        <taxon>Flavobacteriaceae</taxon>
        <taxon>Asprobacillus</taxon>
    </lineage>
</organism>
<proteinExistence type="predicted"/>
<evidence type="ECO:0000259" key="2">
    <source>
        <dbReference type="PROSITE" id="PS51186"/>
    </source>
</evidence>
<feature type="domain" description="N-acetyltransferase" evidence="2">
    <location>
        <begin position="1"/>
        <end position="151"/>
    </location>
</feature>
<dbReference type="Proteomes" id="UP001257277">
    <property type="component" value="Unassembled WGS sequence"/>
</dbReference>
<dbReference type="Pfam" id="PF00583">
    <property type="entry name" value="Acetyltransf_1"/>
    <property type="match status" value="1"/>
</dbReference>
<dbReference type="EMBL" id="JAVTTO010000001">
    <property type="protein sequence ID" value="MDT7831346.1"/>
    <property type="molecule type" value="Genomic_DNA"/>
</dbReference>
<dbReference type="InterPro" id="IPR016181">
    <property type="entry name" value="Acyl_CoA_acyltransferase"/>
</dbReference>
<accession>A0ABU3LDG6</accession>
<dbReference type="RefSeq" id="WP_349240593.1">
    <property type="nucleotide sequence ID" value="NZ_JAVTTO010000001.1"/>
</dbReference>
<keyword evidence="1" id="KW-0808">Transferase</keyword>
<evidence type="ECO:0000313" key="4">
    <source>
        <dbReference type="Proteomes" id="UP001257277"/>
    </source>
</evidence>
<dbReference type="SUPFAM" id="SSF55729">
    <property type="entry name" value="Acyl-CoA N-acyltransferases (Nat)"/>
    <property type="match status" value="1"/>
</dbReference>
<protein>
    <submittedName>
        <fullName evidence="3">GNAT family N-acetyltransferase</fullName>
    </submittedName>
</protein>
<dbReference type="Gene3D" id="3.40.630.30">
    <property type="match status" value="1"/>
</dbReference>
<comment type="caution">
    <text evidence="3">The sequence shown here is derived from an EMBL/GenBank/DDBJ whole genome shotgun (WGS) entry which is preliminary data.</text>
</comment>
<evidence type="ECO:0000256" key="1">
    <source>
        <dbReference type="ARBA" id="ARBA00022679"/>
    </source>
</evidence>
<dbReference type="InterPro" id="IPR000182">
    <property type="entry name" value="GNAT_dom"/>
</dbReference>
<dbReference type="PANTHER" id="PTHR13947:SF37">
    <property type="entry name" value="LD18367P"/>
    <property type="match status" value="1"/>
</dbReference>
<dbReference type="PROSITE" id="PS51186">
    <property type="entry name" value="GNAT"/>
    <property type="match status" value="1"/>
</dbReference>
<keyword evidence="4" id="KW-1185">Reference proteome</keyword>
<dbReference type="InterPro" id="IPR050769">
    <property type="entry name" value="NAT_camello-type"/>
</dbReference>
<dbReference type="CDD" id="cd04301">
    <property type="entry name" value="NAT_SF"/>
    <property type="match status" value="1"/>
</dbReference>
<evidence type="ECO:0000313" key="3">
    <source>
        <dbReference type="EMBL" id="MDT7831346.1"/>
    </source>
</evidence>
<dbReference type="PANTHER" id="PTHR13947">
    <property type="entry name" value="GNAT FAMILY N-ACETYLTRANSFERASE"/>
    <property type="match status" value="1"/>
</dbReference>
<gene>
    <name evidence="3" type="ORF">RQM59_03085</name>
</gene>